<dbReference type="Gene3D" id="3.20.20.140">
    <property type="entry name" value="Metal-dependent hydrolases"/>
    <property type="match status" value="1"/>
</dbReference>
<comment type="caution">
    <text evidence="2">The sequence shown here is derived from an EMBL/GenBank/DDBJ whole genome shotgun (WGS) entry which is preliminary data.</text>
</comment>
<gene>
    <name evidence="2" type="ORF">CQY20_23145</name>
</gene>
<organism evidence="2 3">
    <name type="scientific">Mycolicibacterium agri</name>
    <name type="common">Mycobacterium agri</name>
    <dbReference type="NCBI Taxonomy" id="36811"/>
    <lineage>
        <taxon>Bacteria</taxon>
        <taxon>Bacillati</taxon>
        <taxon>Actinomycetota</taxon>
        <taxon>Actinomycetes</taxon>
        <taxon>Mycobacteriales</taxon>
        <taxon>Mycobacteriaceae</taxon>
        <taxon>Mycolicibacterium</taxon>
    </lineage>
</organism>
<dbReference type="PANTHER" id="PTHR22642:SF2">
    <property type="entry name" value="PROTEIN LONG AFTER FAR-RED 3"/>
    <property type="match status" value="1"/>
</dbReference>
<sequence>MVLPLRTLTDAGVILAGSSDYPVVDFDVLASVQAAATRRTRSGLQCEPEEALSVEEGLRAYTAGSALALGVDNVAGTLQPGKRADIVVLSDDPTQIDVDTLTTVIVRRTYVGGELAFATASEIPITAQ</sequence>
<accession>A0A2A7MUU0</accession>
<evidence type="ECO:0000313" key="2">
    <source>
        <dbReference type="EMBL" id="PEG35081.1"/>
    </source>
</evidence>
<reference evidence="2 3" key="1">
    <citation type="submission" date="2017-10" db="EMBL/GenBank/DDBJ databases">
        <title>The new phylogeny of genus Mycobacterium.</title>
        <authorList>
            <person name="Tortoli E."/>
            <person name="Trovato A."/>
            <person name="Cirillo D.M."/>
        </authorList>
    </citation>
    <scope>NUCLEOTIDE SEQUENCE [LARGE SCALE GENOMIC DNA]</scope>
    <source>
        <strain evidence="2 3">CCUG37673</strain>
    </source>
</reference>
<name>A0A2A7MUU0_MYCAG</name>
<dbReference type="AlphaFoldDB" id="A0A2A7MUU0"/>
<evidence type="ECO:0000313" key="3">
    <source>
        <dbReference type="Proteomes" id="UP000220914"/>
    </source>
</evidence>
<dbReference type="OrthoDB" id="3173428at2"/>
<dbReference type="InterPro" id="IPR011059">
    <property type="entry name" value="Metal-dep_hydrolase_composite"/>
</dbReference>
<protein>
    <recommendedName>
        <fullName evidence="1">Amidohydrolase 3 domain-containing protein</fullName>
    </recommendedName>
</protein>
<dbReference type="Proteomes" id="UP000220914">
    <property type="component" value="Unassembled WGS sequence"/>
</dbReference>
<dbReference type="InterPro" id="IPR032466">
    <property type="entry name" value="Metal_Hydrolase"/>
</dbReference>
<dbReference type="SUPFAM" id="SSF51338">
    <property type="entry name" value="Composite domain of metallo-dependent hydrolases"/>
    <property type="match status" value="1"/>
</dbReference>
<dbReference type="InterPro" id="IPR013108">
    <property type="entry name" value="Amidohydro_3"/>
</dbReference>
<dbReference type="GO" id="GO:0016810">
    <property type="term" value="F:hydrolase activity, acting on carbon-nitrogen (but not peptide) bonds"/>
    <property type="evidence" value="ECO:0007669"/>
    <property type="project" value="InterPro"/>
</dbReference>
<dbReference type="PANTHER" id="PTHR22642">
    <property type="entry name" value="IMIDAZOLONEPROPIONASE"/>
    <property type="match status" value="1"/>
</dbReference>
<evidence type="ECO:0000259" key="1">
    <source>
        <dbReference type="Pfam" id="PF07969"/>
    </source>
</evidence>
<feature type="domain" description="Amidohydrolase 3" evidence="1">
    <location>
        <begin position="3"/>
        <end position="115"/>
    </location>
</feature>
<proteinExistence type="predicted"/>
<dbReference type="Pfam" id="PF07969">
    <property type="entry name" value="Amidohydro_3"/>
    <property type="match status" value="1"/>
</dbReference>
<keyword evidence="3" id="KW-1185">Reference proteome</keyword>
<dbReference type="EMBL" id="PDCP01000051">
    <property type="protein sequence ID" value="PEG35081.1"/>
    <property type="molecule type" value="Genomic_DNA"/>
</dbReference>
<dbReference type="SUPFAM" id="SSF51556">
    <property type="entry name" value="Metallo-dependent hydrolases"/>
    <property type="match status" value="1"/>
</dbReference>